<evidence type="ECO:0000313" key="3">
    <source>
        <dbReference type="Proteomes" id="UP001458880"/>
    </source>
</evidence>
<proteinExistence type="predicted"/>
<name>A0AAW1HW86_POPJA</name>
<accession>A0AAW1HW86</accession>
<dbReference type="Proteomes" id="UP001458880">
    <property type="component" value="Unassembled WGS sequence"/>
</dbReference>
<evidence type="ECO:0000256" key="1">
    <source>
        <dbReference type="SAM" id="MobiDB-lite"/>
    </source>
</evidence>
<evidence type="ECO:0000313" key="2">
    <source>
        <dbReference type="EMBL" id="KAK9680734.1"/>
    </source>
</evidence>
<organism evidence="2 3">
    <name type="scientific">Popillia japonica</name>
    <name type="common">Japanese beetle</name>
    <dbReference type="NCBI Taxonomy" id="7064"/>
    <lineage>
        <taxon>Eukaryota</taxon>
        <taxon>Metazoa</taxon>
        <taxon>Ecdysozoa</taxon>
        <taxon>Arthropoda</taxon>
        <taxon>Hexapoda</taxon>
        <taxon>Insecta</taxon>
        <taxon>Pterygota</taxon>
        <taxon>Neoptera</taxon>
        <taxon>Endopterygota</taxon>
        <taxon>Coleoptera</taxon>
        <taxon>Polyphaga</taxon>
        <taxon>Scarabaeiformia</taxon>
        <taxon>Scarabaeidae</taxon>
        <taxon>Rutelinae</taxon>
        <taxon>Popillia</taxon>
    </lineage>
</organism>
<evidence type="ECO:0008006" key="4">
    <source>
        <dbReference type="Google" id="ProtNLM"/>
    </source>
</evidence>
<reference evidence="2 3" key="1">
    <citation type="journal article" date="2024" name="BMC Genomics">
        <title>De novo assembly and annotation of Popillia japonica's genome with initial clues to its potential as an invasive pest.</title>
        <authorList>
            <person name="Cucini C."/>
            <person name="Boschi S."/>
            <person name="Funari R."/>
            <person name="Cardaioli E."/>
            <person name="Iannotti N."/>
            <person name="Marturano G."/>
            <person name="Paoli F."/>
            <person name="Bruttini M."/>
            <person name="Carapelli A."/>
            <person name="Frati F."/>
            <person name="Nardi F."/>
        </authorList>
    </citation>
    <scope>NUCLEOTIDE SEQUENCE [LARGE SCALE GENOMIC DNA]</scope>
    <source>
        <strain evidence="2">DMR45628</strain>
    </source>
</reference>
<dbReference type="EMBL" id="JASPKY010000875">
    <property type="protein sequence ID" value="KAK9680734.1"/>
    <property type="molecule type" value="Genomic_DNA"/>
</dbReference>
<dbReference type="AlphaFoldDB" id="A0AAW1HW86"/>
<feature type="region of interest" description="Disordered" evidence="1">
    <location>
        <begin position="170"/>
        <end position="202"/>
    </location>
</feature>
<sequence>MDAQERSSHKECTAIIGEAYKNSIINGPRGEKTIPYWWSDEINDKRKQCMEARRGYTKMAKTNASEVEKLRASIKYKLTKKELRKLIRLSKREHWNKLCNDLNSDVWGDGYKIAVKSLKNFVPYDIPDKDKKEIAKKLFPCSSRARQDYRKRVDTVLPFTAIELTDAANNMKSGKASGPDGIPTEAIKETEKKKNLQTLQIT</sequence>
<gene>
    <name evidence="2" type="ORF">QE152_g38855</name>
</gene>
<keyword evidence="3" id="KW-1185">Reference proteome</keyword>
<comment type="caution">
    <text evidence="2">The sequence shown here is derived from an EMBL/GenBank/DDBJ whole genome shotgun (WGS) entry which is preliminary data.</text>
</comment>
<protein>
    <recommendedName>
        <fullName evidence="4">Endonuclease-reverse transcriptase</fullName>
    </recommendedName>
</protein>